<organism evidence="1 2">
    <name type="scientific">Massilia orientalis</name>
    <dbReference type="NCBI Taxonomy" id="3050128"/>
    <lineage>
        <taxon>Bacteria</taxon>
        <taxon>Pseudomonadati</taxon>
        <taxon>Pseudomonadota</taxon>
        <taxon>Betaproteobacteria</taxon>
        <taxon>Burkholderiales</taxon>
        <taxon>Oxalobacteraceae</taxon>
        <taxon>Telluria group</taxon>
        <taxon>Massilia</taxon>
    </lineage>
</organism>
<dbReference type="EMBL" id="JASNRB020000013">
    <property type="protein sequence ID" value="MFJ1470079.1"/>
    <property type="molecule type" value="Genomic_DNA"/>
</dbReference>
<keyword evidence="2" id="KW-1185">Reference proteome</keyword>
<dbReference type="Proteomes" id="UP001168096">
    <property type="component" value="Unassembled WGS sequence"/>
</dbReference>
<gene>
    <name evidence="1" type="ORF">QPK29_020390</name>
</gene>
<comment type="caution">
    <text evidence="1">The sequence shown here is derived from an EMBL/GenBank/DDBJ whole genome shotgun (WGS) entry which is preliminary data.</text>
</comment>
<name>A0ACC7MEP8_9BURK</name>
<proteinExistence type="predicted"/>
<reference evidence="1" key="1">
    <citation type="submission" date="2024-11" db="EMBL/GenBank/DDBJ databases">
        <title>Description of Massilia orientalis sp. nov., isolated from rhizosphere soil of Ageratina adenophora.</title>
        <authorList>
            <person name="Wang Y."/>
        </authorList>
    </citation>
    <scope>NUCLEOTIDE SEQUENCE</scope>
    <source>
        <strain evidence="1">YIM B02787</strain>
    </source>
</reference>
<evidence type="ECO:0000313" key="1">
    <source>
        <dbReference type="EMBL" id="MFJ1470079.1"/>
    </source>
</evidence>
<evidence type="ECO:0000313" key="2">
    <source>
        <dbReference type="Proteomes" id="UP001168096"/>
    </source>
</evidence>
<protein>
    <submittedName>
        <fullName evidence="1">Uncharacterized protein</fullName>
    </submittedName>
</protein>
<accession>A0ACC7MEP8</accession>
<sequence length="132" mass="11888">MSFLDSFTDSLLSIVDTGMDALSDAANFVAENPGKTAVVAVGTALTGGLALAAAPTVGALASVAGFGAAGGTLSGAAASSAGLAAIGGGSLAAGGAGMAGGTAIVTATGALAGGATTAAATSLADKRAKRDS</sequence>